<keyword evidence="3" id="KW-1185">Reference proteome</keyword>
<dbReference type="EMBL" id="MKHE01000026">
    <property type="protein sequence ID" value="OWK01941.1"/>
    <property type="molecule type" value="Genomic_DNA"/>
</dbReference>
<evidence type="ECO:0000313" key="2">
    <source>
        <dbReference type="EMBL" id="OWK01941.1"/>
    </source>
</evidence>
<organism evidence="2 3">
    <name type="scientific">Cervus elaphus hippelaphus</name>
    <name type="common">European red deer</name>
    <dbReference type="NCBI Taxonomy" id="46360"/>
    <lineage>
        <taxon>Eukaryota</taxon>
        <taxon>Metazoa</taxon>
        <taxon>Chordata</taxon>
        <taxon>Craniata</taxon>
        <taxon>Vertebrata</taxon>
        <taxon>Euteleostomi</taxon>
        <taxon>Mammalia</taxon>
        <taxon>Eutheria</taxon>
        <taxon>Laurasiatheria</taxon>
        <taxon>Artiodactyla</taxon>
        <taxon>Ruminantia</taxon>
        <taxon>Pecora</taxon>
        <taxon>Cervidae</taxon>
        <taxon>Cervinae</taxon>
        <taxon>Cervus</taxon>
    </lineage>
</organism>
<proteinExistence type="predicted"/>
<gene>
    <name evidence="2" type="ORF">Celaphus_00019186</name>
</gene>
<feature type="region of interest" description="Disordered" evidence="1">
    <location>
        <begin position="1"/>
        <end position="38"/>
    </location>
</feature>
<dbReference type="Proteomes" id="UP000242450">
    <property type="component" value="Chromosome 26"/>
</dbReference>
<reference evidence="2 3" key="1">
    <citation type="journal article" date="2018" name="Mol. Genet. Genomics">
        <title>The red deer Cervus elaphus genome CerEla1.0: sequencing, annotating, genes, and chromosomes.</title>
        <authorList>
            <person name="Bana N.A."/>
            <person name="Nyiri A."/>
            <person name="Nagy J."/>
            <person name="Frank K."/>
            <person name="Nagy T."/>
            <person name="Steger V."/>
            <person name="Schiller M."/>
            <person name="Lakatos P."/>
            <person name="Sugar L."/>
            <person name="Horn P."/>
            <person name="Barta E."/>
            <person name="Orosz L."/>
        </authorList>
    </citation>
    <scope>NUCLEOTIDE SEQUENCE [LARGE SCALE GENOMIC DNA]</scope>
    <source>
        <strain evidence="2">Hungarian</strain>
    </source>
</reference>
<dbReference type="AlphaFoldDB" id="A0A212C7I9"/>
<name>A0A212C7I9_CEREH</name>
<accession>A0A212C7I9</accession>
<evidence type="ECO:0000256" key="1">
    <source>
        <dbReference type="SAM" id="MobiDB-lite"/>
    </source>
</evidence>
<protein>
    <submittedName>
        <fullName evidence="2">Uncharacterized protein</fullName>
    </submittedName>
</protein>
<evidence type="ECO:0000313" key="3">
    <source>
        <dbReference type="Proteomes" id="UP000242450"/>
    </source>
</evidence>
<sequence length="115" mass="12778">MEDEKPRPLGLSPPESPRPMRLKTQESMQTRLGDPGRGCRGPCGVNVAVSIANKTYEEREGRIHIEVSAETYGYMTKASEKSGVRAQRHHPALIGWLPWRSSLVCSPLHLLKAMA</sequence>
<comment type="caution">
    <text evidence="2">The sequence shown here is derived from an EMBL/GenBank/DDBJ whole genome shotgun (WGS) entry which is preliminary data.</text>
</comment>